<dbReference type="InterPro" id="IPR024607">
    <property type="entry name" value="Sulfatase_CS"/>
</dbReference>
<evidence type="ECO:0000256" key="3">
    <source>
        <dbReference type="SAM" id="SignalP"/>
    </source>
</evidence>
<keyword evidence="6" id="KW-1185">Reference proteome</keyword>
<dbReference type="Gene3D" id="3.40.720.10">
    <property type="entry name" value="Alkaline Phosphatase, subunit A"/>
    <property type="match status" value="1"/>
</dbReference>
<comment type="similarity">
    <text evidence="1">Belongs to the sulfatase family.</text>
</comment>
<reference evidence="5 6" key="1">
    <citation type="submission" date="2019-04" db="EMBL/GenBank/DDBJ databases">
        <authorList>
            <person name="Van Vliet M D."/>
        </authorList>
    </citation>
    <scope>NUCLEOTIDE SEQUENCE [LARGE SCALE GENOMIC DNA]</scope>
    <source>
        <strain evidence="5 6">F21</strain>
    </source>
</reference>
<name>A0A6C2UI60_9BACT</name>
<keyword evidence="2" id="KW-0378">Hydrolase</keyword>
<feature type="signal peptide" evidence="3">
    <location>
        <begin position="1"/>
        <end position="20"/>
    </location>
</feature>
<evidence type="ECO:0000313" key="5">
    <source>
        <dbReference type="EMBL" id="VGO19553.1"/>
    </source>
</evidence>
<dbReference type="AlphaFoldDB" id="A0A6C2UI60"/>
<dbReference type="PANTHER" id="PTHR43108">
    <property type="entry name" value="N-ACETYLGLUCOSAMINE-6-SULFATASE FAMILY MEMBER"/>
    <property type="match status" value="1"/>
</dbReference>
<evidence type="ECO:0000313" key="6">
    <source>
        <dbReference type="Proteomes" id="UP000346198"/>
    </source>
</evidence>
<evidence type="ECO:0000256" key="2">
    <source>
        <dbReference type="ARBA" id="ARBA00022801"/>
    </source>
</evidence>
<dbReference type="Pfam" id="PF16347">
    <property type="entry name" value="SGSH_C"/>
    <property type="match status" value="1"/>
</dbReference>
<dbReference type="EMBL" id="CAAHFH010000001">
    <property type="protein sequence ID" value="VGO19553.1"/>
    <property type="molecule type" value="Genomic_DNA"/>
</dbReference>
<feature type="chain" id="PRO_5028989350" evidence="3">
    <location>
        <begin position="21"/>
        <end position="512"/>
    </location>
</feature>
<dbReference type="PROSITE" id="PS00523">
    <property type="entry name" value="SULFATASE_1"/>
    <property type="match status" value="1"/>
</dbReference>
<dbReference type="InterPro" id="IPR017850">
    <property type="entry name" value="Alkaline_phosphatase_core_sf"/>
</dbReference>
<dbReference type="PROSITE" id="PS00149">
    <property type="entry name" value="SULFATASE_2"/>
    <property type="match status" value="1"/>
</dbReference>
<dbReference type="CDD" id="cd16031">
    <property type="entry name" value="G6S_like"/>
    <property type="match status" value="1"/>
</dbReference>
<evidence type="ECO:0000256" key="1">
    <source>
        <dbReference type="ARBA" id="ARBA00008779"/>
    </source>
</evidence>
<dbReference type="GO" id="GO:0016787">
    <property type="term" value="F:hydrolase activity"/>
    <property type="evidence" value="ECO:0007669"/>
    <property type="project" value="UniProtKB-KW"/>
</dbReference>
<gene>
    <name evidence="5" type="primary">atsA_152</name>
    <name evidence="5" type="ORF">SCARR_01612</name>
</gene>
<protein>
    <submittedName>
        <fullName evidence="5">Arylsulfatase</fullName>
    </submittedName>
</protein>
<evidence type="ECO:0000259" key="4">
    <source>
        <dbReference type="Pfam" id="PF16347"/>
    </source>
</evidence>
<keyword evidence="3" id="KW-0732">Signal</keyword>
<dbReference type="InterPro" id="IPR032506">
    <property type="entry name" value="SGSH_C"/>
</dbReference>
<dbReference type="SUPFAM" id="SSF53649">
    <property type="entry name" value="Alkaline phosphatase-like"/>
    <property type="match status" value="1"/>
</dbReference>
<organism evidence="5 6">
    <name type="scientific">Pontiella sulfatireligans</name>
    <dbReference type="NCBI Taxonomy" id="2750658"/>
    <lineage>
        <taxon>Bacteria</taxon>
        <taxon>Pseudomonadati</taxon>
        <taxon>Kiritimatiellota</taxon>
        <taxon>Kiritimatiellia</taxon>
        <taxon>Kiritimatiellales</taxon>
        <taxon>Pontiellaceae</taxon>
        <taxon>Pontiella</taxon>
    </lineage>
</organism>
<sequence>MIKNRIIVCLLWMLAVSAQAAPQKRPNILWIFTDDHSHKAISAYGSHLTDLAPTPNIDRIAEQGMLFRNSFVCNSICGPSRAAIMTGKHSHINGFRSNGDRFDGHQQTFPRLLQDAGYQTAVIGKWHLGTDPVGFDHWEILPGQGHYYQPDFITAKGTHREQGYVTDLITDKSLNWMKERDPERPFMLMLQHKAPHREWSPAPRHLHLFDDVTFPEPPTLFDDYEGRGTAAKMQDMTIAKTMHPGDLKINDVVDFKDKNGWYYKATKNRMERMTEKESKDWWAAYGPKNKAMMEANLSEKEMVRWKYQRYIKDYLRCIRSVDENIGRVLNYLEESGLADNTVVMYSSDQSFYLGEHGWFDKRFMYEESLRTPLIACWPGHGKPGSETDLMVQNIDMAQTFLEIAGLPVPSDMQGSSLVPLLNGKNPADWRESIYYQYHQDVNTVHHVYPHYGIRTGRYKLIYFNTLDEWELYDLEKDPQEMTSQYANPEYAGKVDELKQQLTELRAVYQATE</sequence>
<dbReference type="PANTHER" id="PTHR43108:SF6">
    <property type="entry name" value="N-SULPHOGLUCOSAMINE SULPHOHYDROLASE"/>
    <property type="match status" value="1"/>
</dbReference>
<accession>A0A6C2UI60</accession>
<feature type="domain" description="N-sulphoglucosamine sulphohydrolase C-terminal" evidence="4">
    <location>
        <begin position="354"/>
        <end position="505"/>
    </location>
</feature>
<proteinExistence type="inferred from homology"/>
<dbReference type="Proteomes" id="UP000346198">
    <property type="component" value="Unassembled WGS sequence"/>
</dbReference>
<dbReference type="RefSeq" id="WP_222846219.1">
    <property type="nucleotide sequence ID" value="NZ_CAAHFH010000001.1"/>
</dbReference>